<accession>A0A9X3ASV3</accession>
<dbReference type="EMBL" id="JAOANI010000028">
    <property type="protein sequence ID" value="MCT7360454.1"/>
    <property type="molecule type" value="Genomic_DNA"/>
</dbReference>
<reference evidence="1" key="2">
    <citation type="submission" date="2022-08" db="EMBL/GenBank/DDBJ databases">
        <authorList>
            <person name="Dong C."/>
        </authorList>
    </citation>
    <scope>NUCLEOTIDE SEQUENCE</scope>
    <source>
        <strain evidence="1">59MF3M-4</strain>
    </source>
</reference>
<dbReference type="AlphaFoldDB" id="A0A9X3ASV3"/>
<dbReference type="InterPro" id="IPR043129">
    <property type="entry name" value="ATPase_NBD"/>
</dbReference>
<dbReference type="Gene3D" id="3.30.420.40">
    <property type="match status" value="2"/>
</dbReference>
<evidence type="ECO:0000313" key="2">
    <source>
        <dbReference type="Proteomes" id="UP001147830"/>
    </source>
</evidence>
<gene>
    <name evidence="1" type="ORF">NYR02_15630</name>
</gene>
<evidence type="ECO:0008006" key="3">
    <source>
        <dbReference type="Google" id="ProtNLM"/>
    </source>
</evidence>
<comment type="caution">
    <text evidence="1">The sequence shown here is derived from an EMBL/GenBank/DDBJ whole genome shotgun (WGS) entry which is preliminary data.</text>
</comment>
<proteinExistence type="predicted"/>
<dbReference type="SUPFAM" id="SSF53067">
    <property type="entry name" value="Actin-like ATPase domain"/>
    <property type="match status" value="1"/>
</dbReference>
<evidence type="ECO:0000313" key="1">
    <source>
        <dbReference type="EMBL" id="MCT7360454.1"/>
    </source>
</evidence>
<sequence length="327" mass="36328">MRWPWQKQTVQDLRCLGIELHQGRGFAVLRDGGTIRECFRPQPGEQGLDGLAAWIRHQALDGVATVLSLDALDYELHLVEAPAVSDDELGDALRFRMRDLLPQGAEQKVIQGFRMPADAYRQRLEMAFAVVIDHRRIKELVRWCKHQQLALSSITIPELSLLHLVAEMEPETAVGVLRLDADDGMIYLYRDGGLYLSRRLNIGTRALGLASAVEDELSLESDSRIEALALDIQRSLDYFDSQLGMGVVGQLWVLVPDDADVSTLLPELERSVNIPVRSLLLDNLFHHHADNNNTDEQALTASLAIALGNALSFEHNSTAMPVAGKVA</sequence>
<organism evidence="1 2">
    <name type="scientific">Thalassolituus pacificus</name>
    <dbReference type="NCBI Taxonomy" id="2975440"/>
    <lineage>
        <taxon>Bacteria</taxon>
        <taxon>Pseudomonadati</taxon>
        <taxon>Pseudomonadota</taxon>
        <taxon>Gammaproteobacteria</taxon>
        <taxon>Oceanospirillales</taxon>
        <taxon>Oceanospirillaceae</taxon>
        <taxon>Thalassolituus</taxon>
    </lineage>
</organism>
<dbReference type="RefSeq" id="WP_260977288.1">
    <property type="nucleotide sequence ID" value="NZ_JAOANI010000028.1"/>
</dbReference>
<dbReference type="Gene3D" id="3.30.1490.300">
    <property type="match status" value="1"/>
</dbReference>
<reference evidence="1" key="1">
    <citation type="journal article" date="2022" name="Front. Microbiol.">
        <title>Genome-based taxonomic rearrangement of Oceanobacter-related bacteria including the description of Thalassolituus hydrocarbonoclasticus sp. nov. and Thalassolituus pacificus sp. nov. and emended description of the genus Thalassolituus.</title>
        <authorList>
            <person name="Dong C."/>
            <person name="Wei L."/>
            <person name="Wang J."/>
            <person name="Lai Q."/>
            <person name="Huang Z."/>
            <person name="Shao Z."/>
        </authorList>
    </citation>
    <scope>NUCLEOTIDE SEQUENCE</scope>
    <source>
        <strain evidence="1">59MF3M-4</strain>
    </source>
</reference>
<protein>
    <recommendedName>
        <fullName evidence="3">MSHA biogenesis protein MshI</fullName>
    </recommendedName>
</protein>
<keyword evidence="2" id="KW-1185">Reference proteome</keyword>
<dbReference type="Proteomes" id="UP001147830">
    <property type="component" value="Unassembled WGS sequence"/>
</dbReference>
<name>A0A9X3ASV3_9GAMM</name>